<keyword evidence="3" id="KW-1185">Reference proteome</keyword>
<gene>
    <name evidence="2" type="ORF">HOV93_43600</name>
</gene>
<keyword evidence="1" id="KW-0732">Signal</keyword>
<protein>
    <recommendedName>
        <fullName evidence="4">DUF4369 domain-containing protein</fullName>
    </recommendedName>
</protein>
<evidence type="ECO:0000313" key="2">
    <source>
        <dbReference type="EMBL" id="MBA2117164.1"/>
    </source>
</evidence>
<feature type="chain" id="PRO_5030739991" description="DUF4369 domain-containing protein" evidence="1">
    <location>
        <begin position="23"/>
        <end position="131"/>
    </location>
</feature>
<reference evidence="2 3" key="1">
    <citation type="submission" date="2020-05" db="EMBL/GenBank/DDBJ databases">
        <title>Bremerella alba sp. nov., a novel planctomycete isolated from the surface of the macroalga Fucus spiralis.</title>
        <authorList>
            <person name="Godinho O."/>
            <person name="Botelho R."/>
            <person name="Albuquerque L."/>
            <person name="Wiegand S."/>
            <person name="Da Costa M.S."/>
            <person name="Lobo-Da-Cunha A."/>
            <person name="Jogler C."/>
            <person name="Lage O.M."/>
        </authorList>
    </citation>
    <scope>NUCLEOTIDE SEQUENCE [LARGE SCALE GENOMIC DNA]</scope>
    <source>
        <strain evidence="2 3">FF15</strain>
    </source>
</reference>
<comment type="caution">
    <text evidence="2">The sequence shown here is derived from an EMBL/GenBank/DDBJ whole genome shotgun (WGS) entry which is preliminary data.</text>
</comment>
<dbReference type="EMBL" id="JABRWO010000013">
    <property type="protein sequence ID" value="MBA2117164.1"/>
    <property type="molecule type" value="Genomic_DNA"/>
</dbReference>
<feature type="signal peptide" evidence="1">
    <location>
        <begin position="1"/>
        <end position="22"/>
    </location>
</feature>
<evidence type="ECO:0000256" key="1">
    <source>
        <dbReference type="SAM" id="SignalP"/>
    </source>
</evidence>
<proteinExistence type="predicted"/>
<dbReference type="PROSITE" id="PS51257">
    <property type="entry name" value="PROKAR_LIPOPROTEIN"/>
    <property type="match status" value="1"/>
</dbReference>
<dbReference type="Proteomes" id="UP000551616">
    <property type="component" value="Unassembled WGS sequence"/>
</dbReference>
<dbReference type="AlphaFoldDB" id="A0A7V8V8Z1"/>
<sequence length="131" mass="14015">MTTRFSSCFLLLGLILSLGCTTQSNEPLRISVSGTVSLNDSPLDQGIIYFKTVSKGSVDALDIVDGKFSGEVEPGERRIEISAFRPAQGGTPGMDPGEENYIPAKYNTKSTLTANVAEGQANEFNFDVSSK</sequence>
<evidence type="ECO:0000313" key="3">
    <source>
        <dbReference type="Proteomes" id="UP000551616"/>
    </source>
</evidence>
<organism evidence="2 3">
    <name type="scientific">Bremerella alba</name>
    <dbReference type="NCBI Taxonomy" id="980252"/>
    <lineage>
        <taxon>Bacteria</taxon>
        <taxon>Pseudomonadati</taxon>
        <taxon>Planctomycetota</taxon>
        <taxon>Planctomycetia</taxon>
        <taxon>Pirellulales</taxon>
        <taxon>Pirellulaceae</taxon>
        <taxon>Bremerella</taxon>
    </lineage>
</organism>
<accession>A0A7V8V8Z1</accession>
<evidence type="ECO:0008006" key="4">
    <source>
        <dbReference type="Google" id="ProtNLM"/>
    </source>
</evidence>
<name>A0A7V8V8Z1_9BACT</name>